<accession>A0A0P1BMW6</accession>
<proteinExistence type="predicted"/>
<evidence type="ECO:0000313" key="2">
    <source>
        <dbReference type="EMBL" id="CEH16993.1"/>
    </source>
</evidence>
<keyword evidence="1" id="KW-0732">Signal</keyword>
<sequence>MVSAFNLAFILCVVSVAQAATYKKPQGFTENAILVKWTTAQDTKCRISVAAADQCWLKACSDRTSQAFVVNLLVPTIEEGPNSGNAWAECTAKTSTGKTYSLSGTVAEDDVYMTVIG</sequence>
<feature type="chain" id="PRO_5006059707" evidence="1">
    <location>
        <begin position="20"/>
        <end position="117"/>
    </location>
</feature>
<dbReference type="OrthoDB" id="10348629at2759"/>
<dbReference type="EMBL" id="CCYA01000254">
    <property type="protein sequence ID" value="CEH16993.1"/>
    <property type="molecule type" value="Genomic_DNA"/>
</dbReference>
<organism evidence="2 3">
    <name type="scientific">Ceraceosorus bombacis</name>
    <dbReference type="NCBI Taxonomy" id="401625"/>
    <lineage>
        <taxon>Eukaryota</taxon>
        <taxon>Fungi</taxon>
        <taxon>Dikarya</taxon>
        <taxon>Basidiomycota</taxon>
        <taxon>Ustilaginomycotina</taxon>
        <taxon>Exobasidiomycetes</taxon>
        <taxon>Ceraceosorales</taxon>
        <taxon>Ceraceosoraceae</taxon>
        <taxon>Ceraceosorus</taxon>
    </lineage>
</organism>
<protein>
    <submittedName>
        <fullName evidence="2">Uncharacterized protein</fullName>
    </submittedName>
</protein>
<keyword evidence="3" id="KW-1185">Reference proteome</keyword>
<dbReference type="Proteomes" id="UP000054845">
    <property type="component" value="Unassembled WGS sequence"/>
</dbReference>
<dbReference type="AlphaFoldDB" id="A0A0P1BMW6"/>
<feature type="signal peptide" evidence="1">
    <location>
        <begin position="1"/>
        <end position="19"/>
    </location>
</feature>
<evidence type="ECO:0000256" key="1">
    <source>
        <dbReference type="SAM" id="SignalP"/>
    </source>
</evidence>
<reference evidence="2 3" key="1">
    <citation type="submission" date="2014-09" db="EMBL/GenBank/DDBJ databases">
        <authorList>
            <person name="Magalhaes I.L.F."/>
            <person name="Oliveira U."/>
            <person name="Santos F.R."/>
            <person name="Vidigal T.H.D.A."/>
            <person name="Brescovit A.D."/>
            <person name="Santos A.J."/>
        </authorList>
    </citation>
    <scope>NUCLEOTIDE SEQUENCE [LARGE SCALE GENOMIC DNA]</scope>
</reference>
<name>A0A0P1BMW6_9BASI</name>
<evidence type="ECO:0000313" key="3">
    <source>
        <dbReference type="Proteomes" id="UP000054845"/>
    </source>
</evidence>